<evidence type="ECO:0000259" key="8">
    <source>
        <dbReference type="Pfam" id="PF02687"/>
    </source>
</evidence>
<evidence type="ECO:0000256" key="4">
    <source>
        <dbReference type="ARBA" id="ARBA00022989"/>
    </source>
</evidence>
<dbReference type="Pfam" id="PF12704">
    <property type="entry name" value="MacB_PCD"/>
    <property type="match status" value="1"/>
</dbReference>
<feature type="transmembrane region" description="Helical" evidence="7">
    <location>
        <begin position="21"/>
        <end position="42"/>
    </location>
</feature>
<feature type="transmembrane region" description="Helical" evidence="7">
    <location>
        <begin position="327"/>
        <end position="353"/>
    </location>
</feature>
<accession>A0A840CTK7</accession>
<keyword evidence="11" id="KW-1185">Reference proteome</keyword>
<feature type="transmembrane region" description="Helical" evidence="7">
    <location>
        <begin position="386"/>
        <end position="406"/>
    </location>
</feature>
<reference evidence="10 11" key="1">
    <citation type="submission" date="2020-08" db="EMBL/GenBank/DDBJ databases">
        <title>Genomic Encyclopedia of Type Strains, Phase IV (KMG-IV): sequencing the most valuable type-strain genomes for metagenomic binning, comparative biology and taxonomic classification.</title>
        <authorList>
            <person name="Goeker M."/>
        </authorList>
    </citation>
    <scope>NUCLEOTIDE SEQUENCE [LARGE SCALE GENOMIC DNA]</scope>
    <source>
        <strain evidence="10 11">DSM 104969</strain>
    </source>
</reference>
<organism evidence="10 11">
    <name type="scientific">Dysgonomonas hofstadii</name>
    <dbReference type="NCBI Taxonomy" id="637886"/>
    <lineage>
        <taxon>Bacteria</taxon>
        <taxon>Pseudomonadati</taxon>
        <taxon>Bacteroidota</taxon>
        <taxon>Bacteroidia</taxon>
        <taxon>Bacteroidales</taxon>
        <taxon>Dysgonomonadaceae</taxon>
        <taxon>Dysgonomonas</taxon>
    </lineage>
</organism>
<evidence type="ECO:0000256" key="1">
    <source>
        <dbReference type="ARBA" id="ARBA00004651"/>
    </source>
</evidence>
<keyword evidence="4 7" id="KW-1133">Transmembrane helix</keyword>
<dbReference type="EMBL" id="JACIEP010000021">
    <property type="protein sequence ID" value="MBB4038019.1"/>
    <property type="molecule type" value="Genomic_DNA"/>
</dbReference>
<dbReference type="Proteomes" id="UP000555103">
    <property type="component" value="Unassembled WGS sequence"/>
</dbReference>
<dbReference type="PANTHER" id="PTHR30572">
    <property type="entry name" value="MEMBRANE COMPONENT OF TRANSPORTER-RELATED"/>
    <property type="match status" value="1"/>
</dbReference>
<evidence type="ECO:0000313" key="10">
    <source>
        <dbReference type="EMBL" id="MBB4038019.1"/>
    </source>
</evidence>
<feature type="domain" description="MacB-like periplasmic core" evidence="9">
    <location>
        <begin position="21"/>
        <end position="241"/>
    </location>
</feature>
<dbReference type="Pfam" id="PF02687">
    <property type="entry name" value="FtsX"/>
    <property type="match status" value="1"/>
</dbReference>
<protein>
    <submittedName>
        <fullName evidence="10">Putative ABC transport system permease protein</fullName>
    </submittedName>
</protein>
<dbReference type="InterPro" id="IPR025857">
    <property type="entry name" value="MacB_PCD"/>
</dbReference>
<evidence type="ECO:0000256" key="7">
    <source>
        <dbReference type="SAM" id="Phobius"/>
    </source>
</evidence>
<keyword evidence="2" id="KW-1003">Cell membrane</keyword>
<dbReference type="GO" id="GO:0022857">
    <property type="term" value="F:transmembrane transporter activity"/>
    <property type="evidence" value="ECO:0007669"/>
    <property type="project" value="TreeGrafter"/>
</dbReference>
<evidence type="ECO:0000259" key="9">
    <source>
        <dbReference type="Pfam" id="PF12704"/>
    </source>
</evidence>
<evidence type="ECO:0000313" key="11">
    <source>
        <dbReference type="Proteomes" id="UP000555103"/>
    </source>
</evidence>
<comment type="subcellular location">
    <subcellularLocation>
        <location evidence="1">Cell membrane</location>
        <topology evidence="1">Multi-pass membrane protein</topology>
    </subcellularLocation>
</comment>
<feature type="domain" description="ABC3 transporter permease C-terminal" evidence="8">
    <location>
        <begin position="286"/>
        <end position="411"/>
    </location>
</feature>
<evidence type="ECO:0000256" key="3">
    <source>
        <dbReference type="ARBA" id="ARBA00022692"/>
    </source>
</evidence>
<dbReference type="InterPro" id="IPR050250">
    <property type="entry name" value="Macrolide_Exporter_MacB"/>
</dbReference>
<dbReference type="AlphaFoldDB" id="A0A840CTK7"/>
<feature type="transmembrane region" description="Helical" evidence="7">
    <location>
        <begin position="282"/>
        <end position="307"/>
    </location>
</feature>
<name>A0A840CTK7_9BACT</name>
<proteinExistence type="inferred from homology"/>
<keyword evidence="3 7" id="KW-0812">Transmembrane</keyword>
<keyword evidence="5 7" id="KW-0472">Membrane</keyword>
<evidence type="ECO:0000256" key="5">
    <source>
        <dbReference type="ARBA" id="ARBA00023136"/>
    </source>
</evidence>
<gene>
    <name evidence="10" type="ORF">GGR21_003946</name>
</gene>
<comment type="similarity">
    <text evidence="6">Belongs to the ABC-4 integral membrane protein family.</text>
</comment>
<dbReference type="GO" id="GO:0005886">
    <property type="term" value="C:plasma membrane"/>
    <property type="evidence" value="ECO:0007669"/>
    <property type="project" value="UniProtKB-SubCell"/>
</dbReference>
<evidence type="ECO:0000256" key="2">
    <source>
        <dbReference type="ARBA" id="ARBA00022475"/>
    </source>
</evidence>
<comment type="caution">
    <text evidence="10">The sequence shown here is derived from an EMBL/GenBank/DDBJ whole genome shotgun (WGS) entry which is preliminary data.</text>
</comment>
<dbReference type="RefSeq" id="WP_183308861.1">
    <property type="nucleotide sequence ID" value="NZ_JACIEP010000021.1"/>
</dbReference>
<evidence type="ECO:0000256" key="6">
    <source>
        <dbReference type="ARBA" id="ARBA00038076"/>
    </source>
</evidence>
<sequence>MFDFDSLREILSTISKNKMRTALTGFAVAWGIFMLIILLASGNGLKNGVTSNFSNRAQNSVTLWPGWTSMPYKGLPSDRNIKFDDRDYDLIRNKIPEVEYVSARVSQNVTMSYGNEYGAWRLDGVSQDAAHINNIKVRSGDGRFLNKMDVDNKRKVVVISPEMKRVLFKTEDPLGKYVIANGIAYQVIGVFDDTDMFNNNPPAYIPFTTAQMLYNKGWGFRQIDFTVKGLTKLEDNKAFIERVRKRVAQLHMFDPNDRSALYVRNTAEDVAETNQIFNGINIFIWIIGLASLMAGIVGVGNIMLITVKERTREIGVRKAIGATPASVLRLVIFESILITTIAGYIGMIVGIFLTEGISTAMSGGPSRASMDSPTIFKDPTVDLSTVALATFVLVIAGVIAGLIPALKATRVRPIEAMRAE</sequence>
<dbReference type="InterPro" id="IPR003838">
    <property type="entry name" value="ABC3_permease_C"/>
</dbReference>
<dbReference type="PANTHER" id="PTHR30572:SF4">
    <property type="entry name" value="ABC TRANSPORTER PERMEASE YTRF"/>
    <property type="match status" value="1"/>
</dbReference>